<organism evidence="2 3">
    <name type="scientific">Reyranella soli</name>
    <dbReference type="NCBI Taxonomy" id="1230389"/>
    <lineage>
        <taxon>Bacteria</taxon>
        <taxon>Pseudomonadati</taxon>
        <taxon>Pseudomonadota</taxon>
        <taxon>Alphaproteobacteria</taxon>
        <taxon>Hyphomicrobiales</taxon>
        <taxon>Reyranellaceae</taxon>
        <taxon>Reyranella</taxon>
    </lineage>
</organism>
<gene>
    <name evidence="2" type="primary">popZ</name>
    <name evidence="2" type="ORF">RSO01_06370</name>
</gene>
<reference evidence="2 3" key="1">
    <citation type="submission" date="2019-07" db="EMBL/GenBank/DDBJ databases">
        <title>Whole genome shotgun sequence of Reyranella soli NBRC 108950.</title>
        <authorList>
            <person name="Hosoyama A."/>
            <person name="Uohara A."/>
            <person name="Ohji S."/>
            <person name="Ichikawa N."/>
        </authorList>
    </citation>
    <scope>NUCLEOTIDE SEQUENCE [LARGE SCALE GENOMIC DNA]</scope>
    <source>
        <strain evidence="2 3">NBRC 108950</strain>
    </source>
</reference>
<sequence>MADAKSANDPSMDDILASIRKIISDDEARAQVSNQQHAAQPSGRPAVTPPRIGPEGEPKLHGVGRDDVLLLTDLIEEPKSAVVPPPIPLPRIDPVRAAEMPQPSIELARPADSSLVGGGAAGSTASAFARLNQAVQDSVPPPAAANPGPALASGKTVEELVKETLRPMLKEWLDQNLPQLVERYVEREIVRLTRR</sequence>
<feature type="compositionally biased region" description="Basic and acidic residues" evidence="1">
    <location>
        <begin position="54"/>
        <end position="64"/>
    </location>
</feature>
<proteinExistence type="predicted"/>
<protein>
    <submittedName>
        <fullName evidence="2">Pole-organizing protein PopZ</fullName>
    </submittedName>
</protein>
<dbReference type="Pfam" id="PF10691">
    <property type="entry name" value="DUF2497"/>
    <property type="match status" value="1"/>
</dbReference>
<feature type="region of interest" description="Disordered" evidence="1">
    <location>
        <begin position="29"/>
        <end position="64"/>
    </location>
</feature>
<dbReference type="Proteomes" id="UP000321058">
    <property type="component" value="Unassembled WGS sequence"/>
</dbReference>
<dbReference type="EMBL" id="BKAJ01000011">
    <property type="protein sequence ID" value="GEP53471.1"/>
    <property type="molecule type" value="Genomic_DNA"/>
</dbReference>
<keyword evidence="3" id="KW-1185">Reference proteome</keyword>
<dbReference type="RefSeq" id="WP_147146145.1">
    <property type="nucleotide sequence ID" value="NZ_BKAJ01000011.1"/>
</dbReference>
<comment type="caution">
    <text evidence="2">The sequence shown here is derived from an EMBL/GenBank/DDBJ whole genome shotgun (WGS) entry which is preliminary data.</text>
</comment>
<dbReference type="AlphaFoldDB" id="A0A512N4C0"/>
<name>A0A512N4C0_9HYPH</name>
<evidence type="ECO:0000313" key="2">
    <source>
        <dbReference type="EMBL" id="GEP53471.1"/>
    </source>
</evidence>
<dbReference type="OrthoDB" id="7189469at2"/>
<dbReference type="InterPro" id="IPR019632">
    <property type="entry name" value="DUF2497"/>
</dbReference>
<evidence type="ECO:0000313" key="3">
    <source>
        <dbReference type="Proteomes" id="UP000321058"/>
    </source>
</evidence>
<accession>A0A512N4C0</accession>
<evidence type="ECO:0000256" key="1">
    <source>
        <dbReference type="SAM" id="MobiDB-lite"/>
    </source>
</evidence>